<dbReference type="PANTHER" id="PTHR46438">
    <property type="entry name" value="ALPHA/BETA-HYDROLASES SUPERFAMILY PROTEIN"/>
    <property type="match status" value="1"/>
</dbReference>
<name>A0A1I7CQS6_9ACTN</name>
<dbReference type="GO" id="GO:0003824">
    <property type="term" value="F:catalytic activity"/>
    <property type="evidence" value="ECO:0007669"/>
    <property type="project" value="UniProtKB-ARBA"/>
</dbReference>
<reference evidence="3" key="1">
    <citation type="submission" date="2016-10" db="EMBL/GenBank/DDBJ databases">
        <authorList>
            <person name="Varghese N."/>
            <person name="Submissions S."/>
        </authorList>
    </citation>
    <scope>NUCLEOTIDE SEQUENCE [LARGE SCALE GENOMIC DNA]</scope>
    <source>
        <strain evidence="3">DSM 46136</strain>
    </source>
</reference>
<dbReference type="EMBL" id="FPBA01000025">
    <property type="protein sequence ID" value="SFU01800.1"/>
    <property type="molecule type" value="Genomic_DNA"/>
</dbReference>
<dbReference type="STRING" id="1296565.SAMN05660657_04775"/>
<organism evidence="2 3">
    <name type="scientific">Geodermatophilus amargosae</name>
    <dbReference type="NCBI Taxonomy" id="1296565"/>
    <lineage>
        <taxon>Bacteria</taxon>
        <taxon>Bacillati</taxon>
        <taxon>Actinomycetota</taxon>
        <taxon>Actinomycetes</taxon>
        <taxon>Geodermatophilales</taxon>
        <taxon>Geodermatophilaceae</taxon>
        <taxon>Geodermatophilus</taxon>
    </lineage>
</organism>
<keyword evidence="3" id="KW-1185">Reference proteome</keyword>
<dbReference type="AlphaFoldDB" id="A0A1I7CQS6"/>
<dbReference type="PRINTS" id="PR00111">
    <property type="entry name" value="ABHYDROLASE"/>
</dbReference>
<dbReference type="SUPFAM" id="SSF53474">
    <property type="entry name" value="alpha/beta-Hydrolases"/>
    <property type="match status" value="1"/>
</dbReference>
<dbReference type="InterPro" id="IPR000073">
    <property type="entry name" value="AB_hydrolase_1"/>
</dbReference>
<dbReference type="Proteomes" id="UP000199546">
    <property type="component" value="Unassembled WGS sequence"/>
</dbReference>
<dbReference type="Pfam" id="PF00561">
    <property type="entry name" value="Abhydrolase_1"/>
    <property type="match status" value="1"/>
</dbReference>
<feature type="domain" description="Thioesterase TesA-like" evidence="1">
    <location>
        <begin position="36"/>
        <end position="295"/>
    </location>
</feature>
<protein>
    <submittedName>
        <fullName evidence="2">Pimeloyl-ACP methyl ester carboxylesterase</fullName>
    </submittedName>
</protein>
<dbReference type="SMART" id="SM00824">
    <property type="entry name" value="PKS_TE"/>
    <property type="match status" value="1"/>
</dbReference>
<dbReference type="Gene3D" id="3.40.50.1820">
    <property type="entry name" value="alpha/beta hydrolase"/>
    <property type="match status" value="1"/>
</dbReference>
<evidence type="ECO:0000259" key="1">
    <source>
        <dbReference type="SMART" id="SM00824"/>
    </source>
</evidence>
<sequence>MDVDEAQTPGTSRTLDLGGPVHVVDYGGADGGPAVVLVHGLGGSHGNWDLLAPLLTPTCRVWAVDLPGFGRSEPGERRATVPANVEVVQRFLREVVGEPVVLVGNSMGGMISLFTAAAAPDLVHGLVLLDPALPGGRRRLDPLVAATFALYALPGLGERFLALRRARSTPLTRVRAMLELVGVDPDELPAPVVDRAVTLLEQREDVAGMDRAFLTAARSLLRILLDPRRYRSAMDRVAAPVLLVHGDRDRLVPVSAAREVAQARPAWRYEELSAVGHVPQLQVPDRLAALVLSWMRESVSGRAARS</sequence>
<evidence type="ECO:0000313" key="3">
    <source>
        <dbReference type="Proteomes" id="UP000199546"/>
    </source>
</evidence>
<dbReference type="InterPro" id="IPR029058">
    <property type="entry name" value="AB_hydrolase_fold"/>
</dbReference>
<accession>A0A1I7CQS6</accession>
<evidence type="ECO:0000313" key="2">
    <source>
        <dbReference type="EMBL" id="SFU01800.1"/>
    </source>
</evidence>
<proteinExistence type="predicted"/>
<dbReference type="RefSeq" id="WP_245784935.1">
    <property type="nucleotide sequence ID" value="NZ_FPBA01000025.1"/>
</dbReference>
<dbReference type="InterPro" id="IPR020802">
    <property type="entry name" value="TesA-like"/>
</dbReference>
<gene>
    <name evidence="2" type="ORF">SAMN05660657_04775</name>
</gene>